<dbReference type="EMBL" id="RDBE01000001">
    <property type="protein sequence ID" value="RLV50994.1"/>
    <property type="molecule type" value="Genomic_DNA"/>
</dbReference>
<evidence type="ECO:0000259" key="4">
    <source>
        <dbReference type="SMART" id="SM00418"/>
    </source>
</evidence>
<proteinExistence type="predicted"/>
<dbReference type="RefSeq" id="WP_121804674.1">
    <property type="nucleotide sequence ID" value="NZ_RDBE01000001.1"/>
</dbReference>
<evidence type="ECO:0000313" key="5">
    <source>
        <dbReference type="EMBL" id="RLV50994.1"/>
    </source>
</evidence>
<dbReference type="PANTHER" id="PTHR33154">
    <property type="entry name" value="TRANSCRIPTIONAL REGULATOR, ARSR FAMILY"/>
    <property type="match status" value="1"/>
</dbReference>
<dbReference type="InterPro" id="IPR011991">
    <property type="entry name" value="ArsR-like_HTH"/>
</dbReference>
<sequence>MSEEKVGIDLLAAVHHPVRRRIVEYLVFEGPSQVGAMARAFGEQVGSISHHLRMLERAGLVERAPELATDGRTSWWRYTDVSVAWSADDFADSPADLHRARAAEKLNLEHQVRKYVEWKNREADLGEEWRRAAFSSDSLARCSAPELRDLLDRLRATFQAWREEVVARVDSGDDEPREPVFWFTHGFPTRP</sequence>
<evidence type="ECO:0000256" key="3">
    <source>
        <dbReference type="ARBA" id="ARBA00023163"/>
    </source>
</evidence>
<accession>A0A3L8P789</accession>
<dbReference type="Gene3D" id="1.10.10.10">
    <property type="entry name" value="Winged helix-like DNA-binding domain superfamily/Winged helix DNA-binding domain"/>
    <property type="match status" value="1"/>
</dbReference>
<evidence type="ECO:0000256" key="1">
    <source>
        <dbReference type="ARBA" id="ARBA00023015"/>
    </source>
</evidence>
<dbReference type="GO" id="GO:0003677">
    <property type="term" value="F:DNA binding"/>
    <property type="evidence" value="ECO:0007669"/>
    <property type="project" value="UniProtKB-KW"/>
</dbReference>
<dbReference type="InterPro" id="IPR036388">
    <property type="entry name" value="WH-like_DNA-bd_sf"/>
</dbReference>
<protein>
    <submittedName>
        <fullName evidence="5">ArsR family transcriptional regulator</fullName>
    </submittedName>
</protein>
<organism evidence="5 6">
    <name type="scientific">Nocardioides mangrovicus</name>
    <dbReference type="NCBI Taxonomy" id="2478913"/>
    <lineage>
        <taxon>Bacteria</taxon>
        <taxon>Bacillati</taxon>
        <taxon>Actinomycetota</taxon>
        <taxon>Actinomycetes</taxon>
        <taxon>Propionibacteriales</taxon>
        <taxon>Nocardioidaceae</taxon>
        <taxon>Nocardioides</taxon>
    </lineage>
</organism>
<dbReference type="SUPFAM" id="SSF46785">
    <property type="entry name" value="Winged helix' DNA-binding domain"/>
    <property type="match status" value="1"/>
</dbReference>
<dbReference type="CDD" id="cd00090">
    <property type="entry name" value="HTH_ARSR"/>
    <property type="match status" value="1"/>
</dbReference>
<reference evidence="5 6" key="1">
    <citation type="submission" date="2018-10" db="EMBL/GenBank/DDBJ databases">
        <title>Marmoricola sp. 4Q3S-7 whole genome shotgun sequence.</title>
        <authorList>
            <person name="Li F."/>
        </authorList>
    </citation>
    <scope>NUCLEOTIDE SEQUENCE [LARGE SCALE GENOMIC DNA]</scope>
    <source>
        <strain evidence="5 6">4Q3S-7</strain>
    </source>
</reference>
<keyword evidence="3" id="KW-0804">Transcription</keyword>
<keyword evidence="1" id="KW-0805">Transcription regulation</keyword>
<comment type="caution">
    <text evidence="5">The sequence shown here is derived from an EMBL/GenBank/DDBJ whole genome shotgun (WGS) entry which is preliminary data.</text>
</comment>
<dbReference type="InterPro" id="IPR001845">
    <property type="entry name" value="HTH_ArsR_DNA-bd_dom"/>
</dbReference>
<dbReference type="Proteomes" id="UP000281708">
    <property type="component" value="Unassembled WGS sequence"/>
</dbReference>
<keyword evidence="2" id="KW-0238">DNA-binding</keyword>
<dbReference type="PANTHER" id="PTHR33154:SF33">
    <property type="entry name" value="TRANSCRIPTIONAL REPRESSOR SDPR"/>
    <property type="match status" value="1"/>
</dbReference>
<dbReference type="AlphaFoldDB" id="A0A3L8P789"/>
<evidence type="ECO:0000313" key="6">
    <source>
        <dbReference type="Proteomes" id="UP000281708"/>
    </source>
</evidence>
<dbReference type="OrthoDB" id="7945987at2"/>
<feature type="domain" description="HTH arsR-type" evidence="4">
    <location>
        <begin position="9"/>
        <end position="92"/>
    </location>
</feature>
<dbReference type="GO" id="GO:0003700">
    <property type="term" value="F:DNA-binding transcription factor activity"/>
    <property type="evidence" value="ECO:0007669"/>
    <property type="project" value="InterPro"/>
</dbReference>
<dbReference type="SMART" id="SM00418">
    <property type="entry name" value="HTH_ARSR"/>
    <property type="match status" value="1"/>
</dbReference>
<dbReference type="InterPro" id="IPR036390">
    <property type="entry name" value="WH_DNA-bd_sf"/>
</dbReference>
<keyword evidence="6" id="KW-1185">Reference proteome</keyword>
<name>A0A3L8P789_9ACTN</name>
<evidence type="ECO:0000256" key="2">
    <source>
        <dbReference type="ARBA" id="ARBA00023125"/>
    </source>
</evidence>
<dbReference type="InterPro" id="IPR051081">
    <property type="entry name" value="HTH_MetalResp_TranReg"/>
</dbReference>
<dbReference type="Pfam" id="PF12840">
    <property type="entry name" value="HTH_20"/>
    <property type="match status" value="1"/>
</dbReference>
<gene>
    <name evidence="5" type="ORF">D9V37_03440</name>
</gene>